<dbReference type="RefSeq" id="WP_343163037.1">
    <property type="nucleotide sequence ID" value="NZ_JBHRSV010000028.1"/>
</dbReference>
<dbReference type="EMBL" id="JBHRSV010000028">
    <property type="protein sequence ID" value="MFC2927046.1"/>
    <property type="molecule type" value="Genomic_DNA"/>
</dbReference>
<evidence type="ECO:0000256" key="3">
    <source>
        <dbReference type="ARBA" id="ARBA00022691"/>
    </source>
</evidence>
<dbReference type="GO" id="GO:0008168">
    <property type="term" value="F:methyltransferase activity"/>
    <property type="evidence" value="ECO:0007669"/>
    <property type="project" value="UniProtKB-KW"/>
</dbReference>
<evidence type="ECO:0000313" key="6">
    <source>
        <dbReference type="Proteomes" id="UP001595379"/>
    </source>
</evidence>
<dbReference type="PANTHER" id="PTHR43464">
    <property type="entry name" value="METHYLTRANSFERASE"/>
    <property type="match status" value="1"/>
</dbReference>
<evidence type="ECO:0000313" key="5">
    <source>
        <dbReference type="EMBL" id="MFC2927046.1"/>
    </source>
</evidence>
<accession>A0ABV6ZZT9</accession>
<evidence type="ECO:0000259" key="4">
    <source>
        <dbReference type="Pfam" id="PF08241"/>
    </source>
</evidence>
<proteinExistence type="predicted"/>
<dbReference type="GO" id="GO:0032259">
    <property type="term" value="P:methylation"/>
    <property type="evidence" value="ECO:0007669"/>
    <property type="project" value="UniProtKB-KW"/>
</dbReference>
<dbReference type="Proteomes" id="UP001595379">
    <property type="component" value="Unassembled WGS sequence"/>
</dbReference>
<dbReference type="InterPro" id="IPR013216">
    <property type="entry name" value="Methyltransf_11"/>
</dbReference>
<reference evidence="6" key="1">
    <citation type="journal article" date="2019" name="Int. J. Syst. Evol. Microbiol.">
        <title>The Global Catalogue of Microorganisms (GCM) 10K type strain sequencing project: providing services to taxonomists for standard genome sequencing and annotation.</title>
        <authorList>
            <consortium name="The Broad Institute Genomics Platform"/>
            <consortium name="The Broad Institute Genome Sequencing Center for Infectious Disease"/>
            <person name="Wu L."/>
            <person name="Ma J."/>
        </authorList>
    </citation>
    <scope>NUCLEOTIDE SEQUENCE [LARGE SCALE GENOMIC DNA]</scope>
    <source>
        <strain evidence="6">KCTC 52487</strain>
    </source>
</reference>
<evidence type="ECO:0000256" key="2">
    <source>
        <dbReference type="ARBA" id="ARBA00022679"/>
    </source>
</evidence>
<protein>
    <submittedName>
        <fullName evidence="5">Methyltransferase domain-containing protein</fullName>
    </submittedName>
</protein>
<feature type="domain" description="Methyltransferase type 11" evidence="4">
    <location>
        <begin position="18"/>
        <end position="121"/>
    </location>
</feature>
<keyword evidence="3" id="KW-0949">S-adenosyl-L-methionine</keyword>
<name>A0ABV6ZZT9_9PROT</name>
<organism evidence="5 6">
    <name type="scientific">Hyphobacterium vulgare</name>
    <dbReference type="NCBI Taxonomy" id="1736751"/>
    <lineage>
        <taxon>Bacteria</taxon>
        <taxon>Pseudomonadati</taxon>
        <taxon>Pseudomonadota</taxon>
        <taxon>Alphaproteobacteria</taxon>
        <taxon>Maricaulales</taxon>
        <taxon>Maricaulaceae</taxon>
        <taxon>Hyphobacterium</taxon>
    </lineage>
</organism>
<keyword evidence="6" id="KW-1185">Reference proteome</keyword>
<keyword evidence="2" id="KW-0808">Transferase</keyword>
<dbReference type="CDD" id="cd02440">
    <property type="entry name" value="AdoMet_MTases"/>
    <property type="match status" value="1"/>
</dbReference>
<sequence length="239" mass="27120">MLTMRPALLDLRPGDRVLDLGCGRGRHTYAFYWSDTPLKVTGLDLSEAEVKATAHGFFDLPPPSPSPLRSATLTAGDAAKLPFRDGAFDAVVCSEVLEHVSDPDAVLDEIVRITRPGGRVALSVPRYWPEKICWTLSADYHNTPGGHVRIFREEALRGSARRAGLRFFARHWAHALHSPYWWLQCALWHRKDRSRAVAAYRRFLEWDLMKRPWLTRGLETALNPVLGKSLVVYFHRPAQ</sequence>
<evidence type="ECO:0000256" key="1">
    <source>
        <dbReference type="ARBA" id="ARBA00022603"/>
    </source>
</evidence>
<dbReference type="PANTHER" id="PTHR43464:SF19">
    <property type="entry name" value="UBIQUINONE BIOSYNTHESIS O-METHYLTRANSFERASE, MITOCHONDRIAL"/>
    <property type="match status" value="1"/>
</dbReference>
<keyword evidence="1 5" id="KW-0489">Methyltransferase</keyword>
<dbReference type="InterPro" id="IPR029063">
    <property type="entry name" value="SAM-dependent_MTases_sf"/>
</dbReference>
<dbReference type="Pfam" id="PF08241">
    <property type="entry name" value="Methyltransf_11"/>
    <property type="match status" value="1"/>
</dbReference>
<comment type="caution">
    <text evidence="5">The sequence shown here is derived from an EMBL/GenBank/DDBJ whole genome shotgun (WGS) entry which is preliminary data.</text>
</comment>
<dbReference type="SUPFAM" id="SSF53335">
    <property type="entry name" value="S-adenosyl-L-methionine-dependent methyltransferases"/>
    <property type="match status" value="1"/>
</dbReference>
<gene>
    <name evidence="5" type="ORF">ACFOOR_13095</name>
</gene>
<dbReference type="Gene3D" id="3.40.50.150">
    <property type="entry name" value="Vaccinia Virus protein VP39"/>
    <property type="match status" value="1"/>
</dbReference>